<reference evidence="2 3" key="1">
    <citation type="submission" date="2023-06" db="EMBL/GenBank/DDBJ databases">
        <title>Roseiconus lacunae JC819 isolated from Gulf of Mannar region, Tamil Nadu.</title>
        <authorList>
            <person name="Pk S."/>
            <person name="Ch S."/>
            <person name="Ch V.R."/>
        </authorList>
    </citation>
    <scope>NUCLEOTIDE SEQUENCE [LARGE SCALE GENOMIC DNA]</scope>
    <source>
        <strain evidence="2 3">JC819</strain>
    </source>
</reference>
<comment type="caution">
    <text evidence="2">The sequence shown here is derived from an EMBL/GenBank/DDBJ whole genome shotgun (WGS) entry which is preliminary data.</text>
</comment>
<keyword evidence="3" id="KW-1185">Reference proteome</keyword>
<evidence type="ECO:0000313" key="3">
    <source>
        <dbReference type="Proteomes" id="UP001239462"/>
    </source>
</evidence>
<evidence type="ECO:0000313" key="2">
    <source>
        <dbReference type="EMBL" id="MDM4015906.1"/>
    </source>
</evidence>
<dbReference type="Proteomes" id="UP001239462">
    <property type="component" value="Unassembled WGS sequence"/>
</dbReference>
<sequence length="180" mass="20496">MVNLSKRFRLVLAASLFVLWVAWAYWANIPHYYDAQAMEQEIAELFPAGPMPKIGPVVGGFPVNHMRYDFSRDEKLTFHDYSKDKLGLNVLLCALATIAVTSLALWTANVSRSNLVISAFLLMPACLAYALFRLHPLVIAYVYFMPLIILIVWSFGGLFRNEERQTHTRIRSRGDTVLDN</sequence>
<keyword evidence="1" id="KW-0472">Membrane</keyword>
<evidence type="ECO:0000256" key="1">
    <source>
        <dbReference type="SAM" id="Phobius"/>
    </source>
</evidence>
<keyword evidence="1" id="KW-1133">Transmembrane helix</keyword>
<keyword evidence="1" id="KW-0812">Transmembrane</keyword>
<feature type="transmembrane region" description="Helical" evidence="1">
    <location>
        <begin position="138"/>
        <end position="159"/>
    </location>
</feature>
<protein>
    <submittedName>
        <fullName evidence="2">Uncharacterized protein</fullName>
    </submittedName>
</protein>
<feature type="transmembrane region" description="Helical" evidence="1">
    <location>
        <begin position="115"/>
        <end position="132"/>
    </location>
</feature>
<organism evidence="2 3">
    <name type="scientific">Roseiconus lacunae</name>
    <dbReference type="NCBI Taxonomy" id="2605694"/>
    <lineage>
        <taxon>Bacteria</taxon>
        <taxon>Pseudomonadati</taxon>
        <taxon>Planctomycetota</taxon>
        <taxon>Planctomycetia</taxon>
        <taxon>Pirellulales</taxon>
        <taxon>Pirellulaceae</taxon>
        <taxon>Roseiconus</taxon>
    </lineage>
</organism>
<dbReference type="RefSeq" id="WP_289163463.1">
    <property type="nucleotide sequence ID" value="NZ_JASZZN010000007.1"/>
</dbReference>
<accession>A0ABT7PHD2</accession>
<feature type="transmembrane region" description="Helical" evidence="1">
    <location>
        <begin position="86"/>
        <end position="108"/>
    </location>
</feature>
<name>A0ABT7PHD2_9BACT</name>
<gene>
    <name evidence="2" type="ORF">QTN89_10725</name>
</gene>
<proteinExistence type="predicted"/>
<dbReference type="EMBL" id="JASZZN010000007">
    <property type="protein sequence ID" value="MDM4015906.1"/>
    <property type="molecule type" value="Genomic_DNA"/>
</dbReference>